<feature type="non-terminal residue" evidence="1">
    <location>
        <position position="1"/>
    </location>
</feature>
<reference evidence="1 2" key="1">
    <citation type="journal article" date="2014" name="Agronomy (Basel)">
        <title>A Draft Genome Sequence for Ensete ventricosum, the Drought-Tolerant Tree Against Hunger.</title>
        <authorList>
            <person name="Harrison J."/>
            <person name="Moore K.A."/>
            <person name="Paszkiewicz K."/>
            <person name="Jones T."/>
            <person name="Grant M."/>
            <person name="Ambacheew D."/>
            <person name="Muzemil S."/>
            <person name="Studholme D.J."/>
        </authorList>
    </citation>
    <scope>NUCLEOTIDE SEQUENCE [LARGE SCALE GENOMIC DNA]</scope>
</reference>
<dbReference type="AlphaFoldDB" id="A0A426YML3"/>
<dbReference type="EMBL" id="AMZH03011390">
    <property type="protein sequence ID" value="RRT52958.1"/>
    <property type="molecule type" value="Genomic_DNA"/>
</dbReference>
<evidence type="ECO:0000313" key="2">
    <source>
        <dbReference type="Proteomes" id="UP000287651"/>
    </source>
</evidence>
<protein>
    <submittedName>
        <fullName evidence="1">Uncharacterized protein</fullName>
    </submittedName>
</protein>
<dbReference type="Proteomes" id="UP000287651">
    <property type="component" value="Unassembled WGS sequence"/>
</dbReference>
<name>A0A426YML3_ENSVE</name>
<gene>
    <name evidence="1" type="ORF">B296_00044488</name>
</gene>
<proteinExistence type="predicted"/>
<evidence type="ECO:0000313" key="1">
    <source>
        <dbReference type="EMBL" id="RRT52958.1"/>
    </source>
</evidence>
<accession>A0A426YML3</accession>
<sequence>NFDRYFVHHIRNSKYWPFPTYKPIGNRTSTVSRKNAMVINFVQSHRFNHFSCTVSKIQNTGHSQCISPWEIVRARFW</sequence>
<organism evidence="1 2">
    <name type="scientific">Ensete ventricosum</name>
    <name type="common">Abyssinian banana</name>
    <name type="synonym">Musa ensete</name>
    <dbReference type="NCBI Taxonomy" id="4639"/>
    <lineage>
        <taxon>Eukaryota</taxon>
        <taxon>Viridiplantae</taxon>
        <taxon>Streptophyta</taxon>
        <taxon>Embryophyta</taxon>
        <taxon>Tracheophyta</taxon>
        <taxon>Spermatophyta</taxon>
        <taxon>Magnoliopsida</taxon>
        <taxon>Liliopsida</taxon>
        <taxon>Zingiberales</taxon>
        <taxon>Musaceae</taxon>
        <taxon>Ensete</taxon>
    </lineage>
</organism>
<comment type="caution">
    <text evidence="1">The sequence shown here is derived from an EMBL/GenBank/DDBJ whole genome shotgun (WGS) entry which is preliminary data.</text>
</comment>